<dbReference type="GO" id="GO:0070012">
    <property type="term" value="F:oligopeptidase activity"/>
    <property type="evidence" value="ECO:0007669"/>
    <property type="project" value="TreeGrafter"/>
</dbReference>
<feature type="domain" description="Peptidase S9 prolyl oligopeptidase catalytic" evidence="4">
    <location>
        <begin position="74"/>
        <end position="145"/>
    </location>
</feature>
<feature type="compositionally biased region" description="Basic and acidic residues" evidence="3">
    <location>
        <begin position="16"/>
        <end position="25"/>
    </location>
</feature>
<name>A0A914I1H4_GLORO</name>
<dbReference type="Pfam" id="PF00326">
    <property type="entry name" value="Peptidase_S9"/>
    <property type="match status" value="1"/>
</dbReference>
<evidence type="ECO:0000259" key="4">
    <source>
        <dbReference type="Pfam" id="PF00326"/>
    </source>
</evidence>
<feature type="compositionally biased region" description="Low complexity" evidence="3">
    <location>
        <begin position="39"/>
        <end position="52"/>
    </location>
</feature>
<proteinExistence type="predicted"/>
<evidence type="ECO:0000256" key="1">
    <source>
        <dbReference type="ARBA" id="ARBA00016310"/>
    </source>
</evidence>
<dbReference type="PANTHER" id="PTHR42881">
    <property type="entry name" value="PROLYL ENDOPEPTIDASE"/>
    <property type="match status" value="1"/>
</dbReference>
<dbReference type="GO" id="GO:0006508">
    <property type="term" value="P:proteolysis"/>
    <property type="evidence" value="ECO:0007669"/>
    <property type="project" value="InterPro"/>
</dbReference>
<dbReference type="WBParaSite" id="Gr19_v10_g5731.t1">
    <property type="protein sequence ID" value="Gr19_v10_g5731.t1"/>
    <property type="gene ID" value="Gr19_v10_g5731"/>
</dbReference>
<dbReference type="GO" id="GO:0005829">
    <property type="term" value="C:cytosol"/>
    <property type="evidence" value="ECO:0007669"/>
    <property type="project" value="TreeGrafter"/>
</dbReference>
<dbReference type="Gene3D" id="3.40.50.1820">
    <property type="entry name" value="alpha/beta hydrolase"/>
    <property type="match status" value="1"/>
</dbReference>
<feature type="region of interest" description="Disordered" evidence="3">
    <location>
        <begin position="1"/>
        <end position="52"/>
    </location>
</feature>
<dbReference type="InterPro" id="IPR001375">
    <property type="entry name" value="Peptidase_S9_cat"/>
</dbReference>
<evidence type="ECO:0000256" key="2">
    <source>
        <dbReference type="ARBA" id="ARBA00029698"/>
    </source>
</evidence>
<protein>
    <recommendedName>
        <fullName evidence="1">Prolyl endopeptidase</fullName>
    </recommendedName>
    <alternativeName>
        <fullName evidence="2">Post-proline cleaving enzyme</fullName>
    </alternativeName>
</protein>
<keyword evidence="5" id="KW-1185">Reference proteome</keyword>
<dbReference type="InterPro" id="IPR051167">
    <property type="entry name" value="Prolyl_oligopep/macrocyclase"/>
</dbReference>
<dbReference type="InterPro" id="IPR029058">
    <property type="entry name" value="AB_hydrolase_fold"/>
</dbReference>
<dbReference type="AlphaFoldDB" id="A0A914I1H4"/>
<reference evidence="6" key="1">
    <citation type="submission" date="2022-11" db="UniProtKB">
        <authorList>
            <consortium name="WormBaseParasite"/>
        </authorList>
    </citation>
    <scope>IDENTIFICATION</scope>
</reference>
<evidence type="ECO:0000256" key="3">
    <source>
        <dbReference type="SAM" id="MobiDB-lite"/>
    </source>
</evidence>
<organism evidence="5 6">
    <name type="scientific">Globodera rostochiensis</name>
    <name type="common">Golden nematode worm</name>
    <name type="synonym">Heterodera rostochiensis</name>
    <dbReference type="NCBI Taxonomy" id="31243"/>
    <lineage>
        <taxon>Eukaryota</taxon>
        <taxon>Metazoa</taxon>
        <taxon>Ecdysozoa</taxon>
        <taxon>Nematoda</taxon>
        <taxon>Chromadorea</taxon>
        <taxon>Rhabditida</taxon>
        <taxon>Tylenchina</taxon>
        <taxon>Tylenchomorpha</taxon>
        <taxon>Tylenchoidea</taxon>
        <taxon>Heteroderidae</taxon>
        <taxon>Heteroderinae</taxon>
        <taxon>Globodera</taxon>
    </lineage>
</organism>
<evidence type="ECO:0000313" key="5">
    <source>
        <dbReference type="Proteomes" id="UP000887572"/>
    </source>
</evidence>
<dbReference type="PANTHER" id="PTHR42881:SF2">
    <property type="entry name" value="PROLYL ENDOPEPTIDASE"/>
    <property type="match status" value="1"/>
</dbReference>
<accession>A0A914I1H4</accession>
<sequence length="157" mass="17824">MEDRPGLFRVRQLQRKGVDTDEHSAKFIVSSKKPEDSDSPGPSGSSSGHSLSAQEEVILNLWDAVDERAKRETTADHDDRVVPSHTLKYAAQLYHYLKKPEVKLIQRNPVIARVETDAGHGAGKPRDKVIDELSDIMSFLQRVLQLKWYTMIEMEVK</sequence>
<evidence type="ECO:0000313" key="6">
    <source>
        <dbReference type="WBParaSite" id="Gr19_v10_g5731.t1"/>
    </source>
</evidence>
<dbReference type="Proteomes" id="UP000887572">
    <property type="component" value="Unplaced"/>
</dbReference>
<dbReference type="GO" id="GO:0008236">
    <property type="term" value="F:serine-type peptidase activity"/>
    <property type="evidence" value="ECO:0007669"/>
    <property type="project" value="InterPro"/>
</dbReference>